<dbReference type="SUPFAM" id="SSF52935">
    <property type="entry name" value="PK C-terminal domain-like"/>
    <property type="match status" value="1"/>
</dbReference>
<dbReference type="Gene3D" id="3.40.1380.20">
    <property type="entry name" value="Pyruvate kinase, C-terminal domain"/>
    <property type="match status" value="1"/>
</dbReference>
<dbReference type="FunFam" id="3.20.20.60:FF:000001">
    <property type="entry name" value="Pyruvate kinase"/>
    <property type="match status" value="1"/>
</dbReference>
<evidence type="ECO:0000256" key="18">
    <source>
        <dbReference type="RuleBase" id="RU000504"/>
    </source>
</evidence>
<keyword evidence="12" id="KW-0067">ATP-binding</keyword>
<dbReference type="AlphaFoldDB" id="A0A2N6SE13"/>
<dbReference type="EMBL" id="CP046313">
    <property type="protein sequence ID" value="QGS07644.1"/>
    <property type="molecule type" value="Genomic_DNA"/>
</dbReference>
<dbReference type="InterPro" id="IPR040442">
    <property type="entry name" value="Pyrv_kinase-like_dom_sf"/>
</dbReference>
<evidence type="ECO:0000256" key="4">
    <source>
        <dbReference type="ARBA" id="ARBA00006237"/>
    </source>
</evidence>
<dbReference type="STRING" id="84135.GCA_001052115_01176"/>
<evidence type="ECO:0000256" key="16">
    <source>
        <dbReference type="ARBA" id="ARBA00023317"/>
    </source>
</evidence>
<gene>
    <name evidence="21" type="primary">pyk</name>
    <name evidence="21" type="ORF">CJ218_05920</name>
    <name evidence="22" type="ORF">FOC50_04910</name>
</gene>
<keyword evidence="24" id="KW-1185">Reference proteome</keyword>
<comment type="cofactor">
    <cofactor evidence="1">
        <name>Mg(2+)</name>
        <dbReference type="ChEBI" id="CHEBI:18420"/>
    </cofactor>
</comment>
<keyword evidence="13 18" id="KW-0460">Magnesium</keyword>
<dbReference type="SUPFAM" id="SSF51621">
    <property type="entry name" value="Phosphoenolpyruvate/pyruvate domain"/>
    <property type="match status" value="1"/>
</dbReference>
<dbReference type="GO" id="GO:0030955">
    <property type="term" value="F:potassium ion binding"/>
    <property type="evidence" value="ECO:0007669"/>
    <property type="project" value="UniProtKB-UniRule"/>
</dbReference>
<dbReference type="SUPFAM" id="SSF50800">
    <property type="entry name" value="PK beta-barrel domain-like"/>
    <property type="match status" value="1"/>
</dbReference>
<dbReference type="RefSeq" id="WP_006364609.1">
    <property type="nucleotide sequence ID" value="NZ_CAUTAO010000005.1"/>
</dbReference>
<keyword evidence="15 18" id="KW-0324">Glycolysis</keyword>
<comment type="pathway">
    <text evidence="3 18">Carbohydrate degradation; glycolysis; pyruvate from D-glyceraldehyde 3-phosphate: step 5/5.</text>
</comment>
<dbReference type="UniPathway" id="UPA00109">
    <property type="reaction ID" value="UER00188"/>
</dbReference>
<proteinExistence type="inferred from homology"/>
<evidence type="ECO:0000256" key="9">
    <source>
        <dbReference type="ARBA" id="ARBA00022723"/>
    </source>
</evidence>
<dbReference type="Proteomes" id="UP000427636">
    <property type="component" value="Chromosome"/>
</dbReference>
<evidence type="ECO:0000313" key="23">
    <source>
        <dbReference type="Proteomes" id="UP000235670"/>
    </source>
</evidence>
<comment type="cofactor">
    <cofactor evidence="2">
        <name>K(+)</name>
        <dbReference type="ChEBI" id="CHEBI:29103"/>
    </cofactor>
</comment>
<evidence type="ECO:0000313" key="21">
    <source>
        <dbReference type="EMBL" id="PMC52129.1"/>
    </source>
</evidence>
<dbReference type="OrthoDB" id="9812123at2"/>
<evidence type="ECO:0000256" key="2">
    <source>
        <dbReference type="ARBA" id="ARBA00001958"/>
    </source>
</evidence>
<evidence type="ECO:0000256" key="1">
    <source>
        <dbReference type="ARBA" id="ARBA00001946"/>
    </source>
</evidence>
<evidence type="ECO:0000256" key="15">
    <source>
        <dbReference type="ARBA" id="ARBA00023152"/>
    </source>
</evidence>
<dbReference type="Proteomes" id="UP000235670">
    <property type="component" value="Unassembled WGS sequence"/>
</dbReference>
<evidence type="ECO:0000256" key="8">
    <source>
        <dbReference type="ARBA" id="ARBA00022679"/>
    </source>
</evidence>
<organism evidence="21 23">
    <name type="scientific">Gemella sanguinis</name>
    <dbReference type="NCBI Taxonomy" id="84135"/>
    <lineage>
        <taxon>Bacteria</taxon>
        <taxon>Bacillati</taxon>
        <taxon>Bacillota</taxon>
        <taxon>Bacilli</taxon>
        <taxon>Bacillales</taxon>
        <taxon>Gemellaceae</taxon>
        <taxon>Gemella</taxon>
    </lineage>
</organism>
<reference evidence="21 23" key="1">
    <citation type="submission" date="2017-09" db="EMBL/GenBank/DDBJ databases">
        <title>Bacterial strain isolated from the female urinary microbiota.</title>
        <authorList>
            <person name="Thomas-White K."/>
            <person name="Kumar N."/>
            <person name="Forster S."/>
            <person name="Putonti C."/>
            <person name="Lawley T."/>
            <person name="Wolfe A.J."/>
        </authorList>
    </citation>
    <scope>NUCLEOTIDE SEQUENCE [LARGE SCALE GENOMIC DNA]</scope>
    <source>
        <strain evidence="21 23">UMB0186</strain>
    </source>
</reference>
<sequence length="481" mass="52171">MIQKKTKIICTIGPKSETKERLTEMVELGMNVCRLNFSHGDYSEHGARIQTIKEVREETGTNLAILLDTKGPEIRTHNMENDAIILETGKDVIVSMSEVLGTPEKFSITYGELVHDVKAGDTILLDDGLIGLTVNSVDTAAGLIYTTIQNGGVLKNKKGVNVPGVSTKLPGITPKDEEDIRFGCKNDIDFVAASFVRTKDNVLEVRRILKEEGCEHVQIVPKIECQEAIDNIDEIIEVSDGIMIARGDLGVEVPAEEVPIMQKNIIAKCNAAGKFVITATQMLDSMQKNPRPTRAEVSDVANAIYDGTDAIMLSGESAAGEYPIESVRTMATIAKRTEETQDYSRILKDRSRKIVSKDITNAIGVSVGYTALNLDLHTIVTYTESGITARLISKYRPNAAILAVTPSEKVARGLSLVWGVDAKVSAQVKSTDEMLDTAKEIAKESGYAKKGDAIVITGGIPVNTSRSNVGSTNFLKVSEID</sequence>
<evidence type="ECO:0000256" key="12">
    <source>
        <dbReference type="ARBA" id="ARBA00022840"/>
    </source>
</evidence>
<evidence type="ECO:0000256" key="3">
    <source>
        <dbReference type="ARBA" id="ARBA00004997"/>
    </source>
</evidence>
<dbReference type="GeneID" id="84802580"/>
<evidence type="ECO:0000256" key="17">
    <source>
        <dbReference type="NCBIfam" id="TIGR01064"/>
    </source>
</evidence>
<evidence type="ECO:0000259" key="20">
    <source>
        <dbReference type="Pfam" id="PF02887"/>
    </source>
</evidence>
<evidence type="ECO:0000256" key="14">
    <source>
        <dbReference type="ARBA" id="ARBA00022958"/>
    </source>
</evidence>
<dbReference type="Gene3D" id="2.40.33.10">
    <property type="entry name" value="PK beta-barrel domain-like"/>
    <property type="match status" value="1"/>
</dbReference>
<dbReference type="InterPro" id="IPR036918">
    <property type="entry name" value="Pyrv_Knase_C_sf"/>
</dbReference>
<dbReference type="NCBIfam" id="NF004491">
    <property type="entry name" value="PRK05826.1"/>
    <property type="match status" value="1"/>
</dbReference>
<dbReference type="NCBIfam" id="TIGR01064">
    <property type="entry name" value="pyruv_kin"/>
    <property type="match status" value="1"/>
</dbReference>
<keyword evidence="11 18" id="KW-0418">Kinase</keyword>
<dbReference type="GO" id="GO:0004743">
    <property type="term" value="F:pyruvate kinase activity"/>
    <property type="evidence" value="ECO:0007669"/>
    <property type="project" value="UniProtKB-UniRule"/>
</dbReference>
<dbReference type="GO" id="GO:0006950">
    <property type="term" value="P:response to stress"/>
    <property type="evidence" value="ECO:0007669"/>
    <property type="project" value="UniProtKB-ARBA"/>
</dbReference>
<keyword evidence="10" id="KW-0547">Nucleotide-binding</keyword>
<dbReference type="InterPro" id="IPR015795">
    <property type="entry name" value="Pyrv_Knase_C"/>
</dbReference>
<evidence type="ECO:0000313" key="24">
    <source>
        <dbReference type="Proteomes" id="UP000427636"/>
    </source>
</evidence>
<dbReference type="GO" id="GO:0000287">
    <property type="term" value="F:magnesium ion binding"/>
    <property type="evidence" value="ECO:0007669"/>
    <property type="project" value="UniProtKB-UniRule"/>
</dbReference>
<feature type="domain" description="Pyruvate kinase barrel" evidence="19">
    <location>
        <begin position="4"/>
        <end position="327"/>
    </location>
</feature>
<dbReference type="Pfam" id="PF00224">
    <property type="entry name" value="PK"/>
    <property type="match status" value="1"/>
</dbReference>
<comment type="similarity">
    <text evidence="4">In the C-terminal section; belongs to the PEP-utilizing enzyme family.</text>
</comment>
<keyword evidence="14" id="KW-0630">Potassium</keyword>
<dbReference type="PANTHER" id="PTHR11817">
    <property type="entry name" value="PYRUVATE KINASE"/>
    <property type="match status" value="1"/>
</dbReference>
<evidence type="ECO:0000256" key="10">
    <source>
        <dbReference type="ARBA" id="ARBA00022741"/>
    </source>
</evidence>
<name>A0A2N6SE13_9BACL</name>
<evidence type="ECO:0000256" key="13">
    <source>
        <dbReference type="ARBA" id="ARBA00022842"/>
    </source>
</evidence>
<dbReference type="GO" id="GO:0016301">
    <property type="term" value="F:kinase activity"/>
    <property type="evidence" value="ECO:0007669"/>
    <property type="project" value="UniProtKB-KW"/>
</dbReference>
<evidence type="ECO:0000256" key="11">
    <source>
        <dbReference type="ARBA" id="ARBA00022777"/>
    </source>
</evidence>
<keyword evidence="16 21" id="KW-0670">Pyruvate</keyword>
<dbReference type="Pfam" id="PF02887">
    <property type="entry name" value="PK_C"/>
    <property type="match status" value="1"/>
</dbReference>
<dbReference type="NCBIfam" id="NF004978">
    <property type="entry name" value="PRK06354.1"/>
    <property type="match status" value="1"/>
</dbReference>
<evidence type="ECO:0000259" key="19">
    <source>
        <dbReference type="Pfam" id="PF00224"/>
    </source>
</evidence>
<comment type="similarity">
    <text evidence="5 18">Belongs to the pyruvate kinase family.</text>
</comment>
<dbReference type="GO" id="GO:0005524">
    <property type="term" value="F:ATP binding"/>
    <property type="evidence" value="ECO:0007669"/>
    <property type="project" value="UniProtKB-KW"/>
</dbReference>
<evidence type="ECO:0000256" key="5">
    <source>
        <dbReference type="ARBA" id="ARBA00008663"/>
    </source>
</evidence>
<evidence type="ECO:0000256" key="6">
    <source>
        <dbReference type="ARBA" id="ARBA00012142"/>
    </source>
</evidence>
<reference evidence="22 24" key="2">
    <citation type="submission" date="2019-11" db="EMBL/GenBank/DDBJ databases">
        <title>FDA dAtabase for Regulatory Grade micrObial Sequences (FDA-ARGOS): Supporting development and validation of Infectious Disease Dx tests.</title>
        <authorList>
            <person name="Turner S."/>
            <person name="Byrd R."/>
            <person name="Tallon L."/>
            <person name="Sadzewicz L."/>
            <person name="Vavikolanu K."/>
            <person name="Mehta A."/>
            <person name="Aluvathingal J."/>
            <person name="Nadendla S."/>
            <person name="Myers T."/>
            <person name="Yan Y."/>
            <person name="Sichtig H."/>
        </authorList>
    </citation>
    <scope>NUCLEOTIDE SEQUENCE [LARGE SCALE GENOMIC DNA]</scope>
    <source>
        <strain evidence="22 24">FDAARGOS_742</strain>
    </source>
</reference>
<feature type="domain" description="Pyruvate kinase C-terminal" evidence="20">
    <location>
        <begin position="362"/>
        <end position="477"/>
    </location>
</feature>
<evidence type="ECO:0000313" key="22">
    <source>
        <dbReference type="EMBL" id="QGS07644.1"/>
    </source>
</evidence>
<dbReference type="EMBL" id="PNGT01000006">
    <property type="protein sequence ID" value="PMC52129.1"/>
    <property type="molecule type" value="Genomic_DNA"/>
</dbReference>
<dbReference type="InterPro" id="IPR011037">
    <property type="entry name" value="Pyrv_Knase-like_insert_dom_sf"/>
</dbReference>
<keyword evidence="8 18" id="KW-0808">Transferase</keyword>
<dbReference type="Gene3D" id="3.20.20.60">
    <property type="entry name" value="Phosphoenolpyruvate-binding domains"/>
    <property type="match status" value="1"/>
</dbReference>
<dbReference type="PRINTS" id="PR01050">
    <property type="entry name" value="PYRUVTKNASE"/>
</dbReference>
<accession>A0A2N6SE13</accession>
<dbReference type="InterPro" id="IPR001697">
    <property type="entry name" value="Pyr_Knase"/>
</dbReference>
<dbReference type="EC" id="2.7.1.40" evidence="6 17"/>
<dbReference type="InterPro" id="IPR015806">
    <property type="entry name" value="Pyrv_Knase_insert_dom_sf"/>
</dbReference>
<dbReference type="InterPro" id="IPR015813">
    <property type="entry name" value="Pyrv/PenolPyrv_kinase-like_dom"/>
</dbReference>
<dbReference type="InterPro" id="IPR015793">
    <property type="entry name" value="Pyrv_Knase_brl"/>
</dbReference>
<dbReference type="FunFam" id="2.40.33.10:FF:000001">
    <property type="entry name" value="Pyruvate kinase"/>
    <property type="match status" value="1"/>
</dbReference>
<protein>
    <recommendedName>
        <fullName evidence="7 17">Pyruvate kinase</fullName>
        <ecNumber evidence="6 17">2.7.1.40</ecNumber>
    </recommendedName>
</protein>
<keyword evidence="9" id="KW-0479">Metal-binding</keyword>
<comment type="catalytic activity">
    <reaction evidence="18">
        <text>pyruvate + ATP = phosphoenolpyruvate + ADP + H(+)</text>
        <dbReference type="Rhea" id="RHEA:18157"/>
        <dbReference type="ChEBI" id="CHEBI:15361"/>
        <dbReference type="ChEBI" id="CHEBI:15378"/>
        <dbReference type="ChEBI" id="CHEBI:30616"/>
        <dbReference type="ChEBI" id="CHEBI:58702"/>
        <dbReference type="ChEBI" id="CHEBI:456216"/>
        <dbReference type="EC" id="2.7.1.40"/>
    </reaction>
</comment>
<evidence type="ECO:0000256" key="7">
    <source>
        <dbReference type="ARBA" id="ARBA00018587"/>
    </source>
</evidence>